<accession>A0A6N3GTQ8</accession>
<evidence type="ECO:0000259" key="3">
    <source>
        <dbReference type="Pfam" id="PF05532"/>
    </source>
</evidence>
<organism evidence="4">
    <name type="scientific">Eubacterium limosum</name>
    <dbReference type="NCBI Taxonomy" id="1736"/>
    <lineage>
        <taxon>Bacteria</taxon>
        <taxon>Bacillati</taxon>
        <taxon>Bacillota</taxon>
        <taxon>Clostridia</taxon>
        <taxon>Eubacteriales</taxon>
        <taxon>Eubacteriaceae</taxon>
        <taxon>Eubacterium</taxon>
    </lineage>
</organism>
<evidence type="ECO:0000256" key="1">
    <source>
        <dbReference type="ARBA" id="ARBA00009129"/>
    </source>
</evidence>
<reference evidence="4" key="1">
    <citation type="submission" date="2019-11" db="EMBL/GenBank/DDBJ databases">
        <authorList>
            <person name="Feng L."/>
        </authorList>
    </citation>
    <scope>NUCLEOTIDE SEQUENCE</scope>
    <source>
        <strain evidence="4">ElimosumLFYP34</strain>
    </source>
</reference>
<feature type="region of interest" description="Disordered" evidence="2">
    <location>
        <begin position="1"/>
        <end position="66"/>
    </location>
</feature>
<dbReference type="InterPro" id="IPR008462">
    <property type="entry name" value="CsbD"/>
</dbReference>
<sequence>MSNDKTGFVDQAKGEVKDRVGGATGDKGMQAEGMMDKAAGKIKEKANDVKEKAKDVADDVKDRLNK</sequence>
<gene>
    <name evidence="4" type="ORF">ELLFYP34_00734</name>
</gene>
<dbReference type="EMBL" id="CACRTR010000023">
    <property type="protein sequence ID" value="VYU68237.1"/>
    <property type="molecule type" value="Genomic_DNA"/>
</dbReference>
<proteinExistence type="inferred from homology"/>
<protein>
    <submittedName>
        <fullName evidence="4">CsbD-like protein</fullName>
    </submittedName>
</protein>
<dbReference type="Pfam" id="PF05532">
    <property type="entry name" value="CsbD"/>
    <property type="match status" value="1"/>
</dbReference>
<dbReference type="SUPFAM" id="SSF69047">
    <property type="entry name" value="Hypothetical protein YjbJ"/>
    <property type="match status" value="1"/>
</dbReference>
<feature type="domain" description="CsbD-like" evidence="3">
    <location>
        <begin position="9"/>
        <end position="55"/>
    </location>
</feature>
<feature type="compositionally biased region" description="Basic and acidic residues" evidence="2">
    <location>
        <begin position="34"/>
        <end position="66"/>
    </location>
</feature>
<comment type="similarity">
    <text evidence="1">Belongs to the UPF0337 (CsbD) family.</text>
</comment>
<evidence type="ECO:0000256" key="2">
    <source>
        <dbReference type="SAM" id="MobiDB-lite"/>
    </source>
</evidence>
<evidence type="ECO:0000313" key="4">
    <source>
        <dbReference type="EMBL" id="VYU68237.1"/>
    </source>
</evidence>
<dbReference type="AlphaFoldDB" id="A0A6N3GTQ8"/>
<name>A0A6N3GTQ8_EUBLI</name>
<dbReference type="InterPro" id="IPR036629">
    <property type="entry name" value="YjbJ_sf"/>
</dbReference>
<dbReference type="Gene3D" id="1.10.1470.10">
    <property type="entry name" value="YjbJ"/>
    <property type="match status" value="1"/>
</dbReference>